<proteinExistence type="predicted"/>
<evidence type="ECO:0000313" key="2">
    <source>
        <dbReference type="Proteomes" id="UP000518752"/>
    </source>
</evidence>
<sequence length="600" mass="65715">MTFDRVMGPEVTSYLLDIRHPHGTSRNPLREPFFRKFLDNEDIVLQSNDLSAPFQTIFSFNLQLSPREGSSGSQVPESSAASARRTSTLRPIHPVLQIGNLYKSRINREQQQENSRPTMFSPARLLIFATLAISFAECQNSSIVAPSDQGVPIAPYAPIDINGSSTDISLITSAALQVDQKSGAHGTAEDTPPNQPVSNTAVIAVDGVFVNETASAASRRDLPESQLKRRNAYDFVFGGNGYGKPDAAIQGTAYLTYTLVNNNTYNMDDCFAYCDSVEQCVFVNLYYEFNNPLLDFVYPEKSNLRCVLYADIHNASEKTYFGGQQLYPAPGPLNSIEDSAGWAVASFEAPPNPPGYEQVFGPSNGATNAGFAFLDKYDVLACGTLCNERGADAVGGVCQFFNIWRALVNGEPTTYTCSMYYIPTDESTAVDFGQGDLQVSISRGYKRLDVIVDGGFEGYTCDSSNTDPVPFCFTNTYYIWMTAWPLGGFMDAAIVDYAPYARTGHSVGLLGSIYNNQQFIGTLEPDAVLRTQAGATYMLQFYHSSLYAGEAAEASASMQIIWNGEIVATLSPGFQDWTREQFTVLAQGVDALQFTGVYFH</sequence>
<dbReference type="AlphaFoldDB" id="A0A8H5D687"/>
<dbReference type="OrthoDB" id="271448at2759"/>
<dbReference type="EMBL" id="JAACJN010000274">
    <property type="protein sequence ID" value="KAF5353002.1"/>
    <property type="molecule type" value="Genomic_DNA"/>
</dbReference>
<evidence type="ECO:0000313" key="1">
    <source>
        <dbReference type="EMBL" id="KAF5353002.1"/>
    </source>
</evidence>
<keyword evidence="2" id="KW-1185">Reference proteome</keyword>
<reference evidence="1 2" key="1">
    <citation type="journal article" date="2020" name="ISME J.">
        <title>Uncovering the hidden diversity of litter-decomposition mechanisms in mushroom-forming fungi.</title>
        <authorList>
            <person name="Floudas D."/>
            <person name="Bentzer J."/>
            <person name="Ahren D."/>
            <person name="Johansson T."/>
            <person name="Persson P."/>
            <person name="Tunlid A."/>
        </authorList>
    </citation>
    <scope>NUCLEOTIDE SEQUENCE [LARGE SCALE GENOMIC DNA]</scope>
    <source>
        <strain evidence="1 2">CBS 406.79</strain>
    </source>
</reference>
<name>A0A8H5D687_9AGAR</name>
<gene>
    <name evidence="1" type="ORF">D9757_014961</name>
</gene>
<dbReference type="Proteomes" id="UP000518752">
    <property type="component" value="Unassembled WGS sequence"/>
</dbReference>
<evidence type="ECO:0008006" key="3">
    <source>
        <dbReference type="Google" id="ProtNLM"/>
    </source>
</evidence>
<accession>A0A8H5D687</accession>
<comment type="caution">
    <text evidence="1">The sequence shown here is derived from an EMBL/GenBank/DDBJ whole genome shotgun (WGS) entry which is preliminary data.</text>
</comment>
<organism evidence="1 2">
    <name type="scientific">Collybiopsis confluens</name>
    <dbReference type="NCBI Taxonomy" id="2823264"/>
    <lineage>
        <taxon>Eukaryota</taxon>
        <taxon>Fungi</taxon>
        <taxon>Dikarya</taxon>
        <taxon>Basidiomycota</taxon>
        <taxon>Agaricomycotina</taxon>
        <taxon>Agaricomycetes</taxon>
        <taxon>Agaricomycetidae</taxon>
        <taxon>Agaricales</taxon>
        <taxon>Marasmiineae</taxon>
        <taxon>Omphalotaceae</taxon>
        <taxon>Collybiopsis</taxon>
    </lineage>
</organism>
<protein>
    <recommendedName>
        <fullName evidence="3">Fruit-body specific protein a</fullName>
    </recommendedName>
</protein>